<gene>
    <name evidence="3" type="ORF">RISW2_06230</name>
</gene>
<dbReference type="InterPro" id="IPR001387">
    <property type="entry name" value="Cro/C1-type_HTH"/>
</dbReference>
<dbReference type="InterPro" id="IPR013096">
    <property type="entry name" value="Cupin_2"/>
</dbReference>
<dbReference type="PANTHER" id="PTHR46797">
    <property type="entry name" value="HTH-TYPE TRANSCRIPTIONAL REGULATOR"/>
    <property type="match status" value="1"/>
</dbReference>
<dbReference type="AlphaFoldDB" id="X7F6F0"/>
<dbReference type="InterPro" id="IPR011051">
    <property type="entry name" value="RmlC_Cupin_sf"/>
</dbReference>
<dbReference type="STRING" id="1449351.RISW2_06230"/>
<dbReference type="InterPro" id="IPR014710">
    <property type="entry name" value="RmlC-like_jellyroll"/>
</dbReference>
<dbReference type="Gene3D" id="1.10.260.40">
    <property type="entry name" value="lambda repressor-like DNA-binding domains"/>
    <property type="match status" value="1"/>
</dbReference>
<sequence length="193" mass="20528">MPDADHKPSAVNARLGRRLQALRQERGLTLADLARLSGVSRSMLSQIERGASSPTVATLLNLTRALEIEFAALVDEAVPARPAIRVIAAGEAPVIENYGTGCTLRILSPPEQVDAHEVYEIRLEAGARMDSAPHRRGCREQVIALDGAVRVTADGEGRDLGPGDTALYPADVAHAIAAGETPARILLIVRFEG</sequence>
<dbReference type="PANTHER" id="PTHR46797:SF1">
    <property type="entry name" value="METHYLPHOSPHONATE SYNTHASE"/>
    <property type="match status" value="1"/>
</dbReference>
<dbReference type="SMART" id="SM00530">
    <property type="entry name" value="HTH_XRE"/>
    <property type="match status" value="1"/>
</dbReference>
<dbReference type="PROSITE" id="PS50943">
    <property type="entry name" value="HTH_CROC1"/>
    <property type="match status" value="1"/>
</dbReference>
<proteinExistence type="predicted"/>
<organism evidence="3 4">
    <name type="scientific">Roseivivax isoporae LMG 25204</name>
    <dbReference type="NCBI Taxonomy" id="1449351"/>
    <lineage>
        <taxon>Bacteria</taxon>
        <taxon>Pseudomonadati</taxon>
        <taxon>Pseudomonadota</taxon>
        <taxon>Alphaproteobacteria</taxon>
        <taxon>Rhodobacterales</taxon>
        <taxon>Roseobacteraceae</taxon>
        <taxon>Roseivivax</taxon>
    </lineage>
</organism>
<evidence type="ECO:0000259" key="2">
    <source>
        <dbReference type="PROSITE" id="PS50943"/>
    </source>
</evidence>
<dbReference type="CDD" id="cd00093">
    <property type="entry name" value="HTH_XRE"/>
    <property type="match status" value="1"/>
</dbReference>
<dbReference type="OrthoDB" id="189170at2"/>
<accession>X7F6F0</accession>
<dbReference type="InterPro" id="IPR010982">
    <property type="entry name" value="Lambda_DNA-bd_dom_sf"/>
</dbReference>
<dbReference type="InterPro" id="IPR050807">
    <property type="entry name" value="TransReg_Diox_bact_type"/>
</dbReference>
<dbReference type="CDD" id="cd02209">
    <property type="entry name" value="cupin_XRE_C"/>
    <property type="match status" value="1"/>
</dbReference>
<dbReference type="EMBL" id="JAME01000018">
    <property type="protein sequence ID" value="ETX28482.1"/>
    <property type="molecule type" value="Genomic_DNA"/>
</dbReference>
<dbReference type="PATRIC" id="fig|1449351.3.peg.2545"/>
<protein>
    <submittedName>
        <fullName evidence="3">XRE family transcriptional regulator</fullName>
    </submittedName>
</protein>
<feature type="domain" description="HTH cro/C1-type" evidence="2">
    <location>
        <begin position="19"/>
        <end position="73"/>
    </location>
</feature>
<evidence type="ECO:0000256" key="1">
    <source>
        <dbReference type="ARBA" id="ARBA00023125"/>
    </source>
</evidence>
<dbReference type="SUPFAM" id="SSF47413">
    <property type="entry name" value="lambda repressor-like DNA-binding domains"/>
    <property type="match status" value="1"/>
</dbReference>
<dbReference type="Pfam" id="PF01381">
    <property type="entry name" value="HTH_3"/>
    <property type="match status" value="1"/>
</dbReference>
<dbReference type="Gene3D" id="2.60.120.10">
    <property type="entry name" value="Jelly Rolls"/>
    <property type="match status" value="1"/>
</dbReference>
<dbReference type="Proteomes" id="UP000023430">
    <property type="component" value="Unassembled WGS sequence"/>
</dbReference>
<keyword evidence="1" id="KW-0238">DNA-binding</keyword>
<keyword evidence="4" id="KW-1185">Reference proteome</keyword>
<dbReference type="GO" id="GO:0003700">
    <property type="term" value="F:DNA-binding transcription factor activity"/>
    <property type="evidence" value="ECO:0007669"/>
    <property type="project" value="TreeGrafter"/>
</dbReference>
<evidence type="ECO:0000313" key="3">
    <source>
        <dbReference type="EMBL" id="ETX28482.1"/>
    </source>
</evidence>
<dbReference type="GO" id="GO:0005829">
    <property type="term" value="C:cytosol"/>
    <property type="evidence" value="ECO:0007669"/>
    <property type="project" value="TreeGrafter"/>
</dbReference>
<reference evidence="3 4" key="1">
    <citation type="submission" date="2014-01" db="EMBL/GenBank/DDBJ databases">
        <title>Roseivivax isoporae LMG 25204 Genome Sequencing.</title>
        <authorList>
            <person name="Lai Q."/>
            <person name="Li G."/>
            <person name="Shao Z."/>
        </authorList>
    </citation>
    <scope>NUCLEOTIDE SEQUENCE [LARGE SCALE GENOMIC DNA]</scope>
    <source>
        <strain evidence="3 4">LMG 25204</strain>
    </source>
</reference>
<dbReference type="Pfam" id="PF07883">
    <property type="entry name" value="Cupin_2"/>
    <property type="match status" value="1"/>
</dbReference>
<dbReference type="RefSeq" id="WP_051492006.1">
    <property type="nucleotide sequence ID" value="NZ_JAME01000018.1"/>
</dbReference>
<evidence type="ECO:0000313" key="4">
    <source>
        <dbReference type="Proteomes" id="UP000023430"/>
    </source>
</evidence>
<dbReference type="eggNOG" id="COG1917">
    <property type="taxonomic scope" value="Bacteria"/>
</dbReference>
<comment type="caution">
    <text evidence="3">The sequence shown here is derived from an EMBL/GenBank/DDBJ whole genome shotgun (WGS) entry which is preliminary data.</text>
</comment>
<dbReference type="SUPFAM" id="SSF51182">
    <property type="entry name" value="RmlC-like cupins"/>
    <property type="match status" value="1"/>
</dbReference>
<dbReference type="eggNOG" id="COG1396">
    <property type="taxonomic scope" value="Bacteria"/>
</dbReference>
<name>X7F6F0_9RHOB</name>
<dbReference type="GO" id="GO:0003677">
    <property type="term" value="F:DNA binding"/>
    <property type="evidence" value="ECO:0007669"/>
    <property type="project" value="UniProtKB-KW"/>
</dbReference>